<name>A0ACB1A481_MELEN</name>
<proteinExistence type="predicted"/>
<reference evidence="1" key="1">
    <citation type="submission" date="2023-11" db="EMBL/GenBank/DDBJ databases">
        <authorList>
            <person name="Poullet M."/>
        </authorList>
    </citation>
    <scope>NUCLEOTIDE SEQUENCE</scope>
    <source>
        <strain evidence="1">E1834</strain>
    </source>
</reference>
<sequence length="164" mass="18937">MDLQTRNFGEYSVDHFYKEEASDIINSTKFKIGVFRYIQNCALILFYFRNIFTVKNIQDAPEGSDQLLEDLIDYFIAKADKTTGAKAEKYSIIIRSAVLEKPIQIPYRGFAQNTPQVVMEQFDSVDQSGKRMGRPSLYSQPIHIEVDLQNTKKFLYLDCYGAFS</sequence>
<keyword evidence="2" id="KW-1185">Reference proteome</keyword>
<dbReference type="EMBL" id="CAVMJV010000057">
    <property type="protein sequence ID" value="CAK5085574.1"/>
    <property type="molecule type" value="Genomic_DNA"/>
</dbReference>
<evidence type="ECO:0000313" key="1">
    <source>
        <dbReference type="EMBL" id="CAK5085574.1"/>
    </source>
</evidence>
<accession>A0ACB1A481</accession>
<gene>
    <name evidence="1" type="ORF">MENTE1834_LOCUS33033</name>
</gene>
<evidence type="ECO:0000313" key="2">
    <source>
        <dbReference type="Proteomes" id="UP001497535"/>
    </source>
</evidence>
<protein>
    <submittedName>
        <fullName evidence="1">Uncharacterized protein</fullName>
    </submittedName>
</protein>
<dbReference type="Proteomes" id="UP001497535">
    <property type="component" value="Unassembled WGS sequence"/>
</dbReference>
<organism evidence="1 2">
    <name type="scientific">Meloidogyne enterolobii</name>
    <name type="common">Root-knot nematode worm</name>
    <name type="synonym">Meloidogyne mayaguensis</name>
    <dbReference type="NCBI Taxonomy" id="390850"/>
    <lineage>
        <taxon>Eukaryota</taxon>
        <taxon>Metazoa</taxon>
        <taxon>Ecdysozoa</taxon>
        <taxon>Nematoda</taxon>
        <taxon>Chromadorea</taxon>
        <taxon>Rhabditida</taxon>
        <taxon>Tylenchina</taxon>
        <taxon>Tylenchomorpha</taxon>
        <taxon>Tylenchoidea</taxon>
        <taxon>Meloidogynidae</taxon>
        <taxon>Meloidogyninae</taxon>
        <taxon>Meloidogyne</taxon>
    </lineage>
</organism>
<comment type="caution">
    <text evidence="1">The sequence shown here is derived from an EMBL/GenBank/DDBJ whole genome shotgun (WGS) entry which is preliminary data.</text>
</comment>